<dbReference type="Proteomes" id="UP000178222">
    <property type="component" value="Unassembled WGS sequence"/>
</dbReference>
<comment type="caution">
    <text evidence="1">The sequence shown here is derived from an EMBL/GenBank/DDBJ whole genome shotgun (WGS) entry which is preliminary data.</text>
</comment>
<dbReference type="EMBL" id="MHUL01000037">
    <property type="protein sequence ID" value="OHA76250.1"/>
    <property type="molecule type" value="Genomic_DNA"/>
</dbReference>
<proteinExistence type="predicted"/>
<dbReference type="AlphaFoldDB" id="A0A1G2RTS9"/>
<organism evidence="1 2">
    <name type="scientific">Candidatus Wildermuthbacteria bacterium RIFCSPLOWO2_02_FULL_47_9c</name>
    <dbReference type="NCBI Taxonomy" id="1802466"/>
    <lineage>
        <taxon>Bacteria</taxon>
        <taxon>Candidatus Wildermuthiibacteriota</taxon>
    </lineage>
</organism>
<sequence length="92" mass="10591">MKIRDLWLKIQFGPRKDPGERLCEIAWRQAFDNWQQFSGETGDLVVPPEGLMQSTAHAIQGYCRAYGFPCPSQEEIKKAVSRKWEALQATHL</sequence>
<name>A0A1G2RTS9_9BACT</name>
<protein>
    <submittedName>
        <fullName evidence="1">Uncharacterized protein</fullName>
    </submittedName>
</protein>
<evidence type="ECO:0000313" key="2">
    <source>
        <dbReference type="Proteomes" id="UP000178222"/>
    </source>
</evidence>
<evidence type="ECO:0000313" key="1">
    <source>
        <dbReference type="EMBL" id="OHA76250.1"/>
    </source>
</evidence>
<reference evidence="1 2" key="1">
    <citation type="journal article" date="2016" name="Nat. Commun.">
        <title>Thousands of microbial genomes shed light on interconnected biogeochemical processes in an aquifer system.</title>
        <authorList>
            <person name="Anantharaman K."/>
            <person name="Brown C.T."/>
            <person name="Hug L.A."/>
            <person name="Sharon I."/>
            <person name="Castelle C.J."/>
            <person name="Probst A.J."/>
            <person name="Thomas B.C."/>
            <person name="Singh A."/>
            <person name="Wilkins M.J."/>
            <person name="Karaoz U."/>
            <person name="Brodie E.L."/>
            <person name="Williams K.H."/>
            <person name="Hubbard S.S."/>
            <person name="Banfield J.F."/>
        </authorList>
    </citation>
    <scope>NUCLEOTIDE SEQUENCE [LARGE SCALE GENOMIC DNA]</scope>
</reference>
<accession>A0A1G2RTS9</accession>
<gene>
    <name evidence="1" type="ORF">A3J30_01840</name>
</gene>